<dbReference type="Pfam" id="PF03091">
    <property type="entry name" value="CutA1"/>
    <property type="match status" value="1"/>
</dbReference>
<accession>A0A363UJP2</accession>
<evidence type="ECO:0000313" key="3">
    <source>
        <dbReference type="Proteomes" id="UP000251800"/>
    </source>
</evidence>
<dbReference type="GO" id="GO:0005507">
    <property type="term" value="F:copper ion binding"/>
    <property type="evidence" value="ECO:0007669"/>
    <property type="project" value="TreeGrafter"/>
</dbReference>
<dbReference type="Proteomes" id="UP000251800">
    <property type="component" value="Unassembled WGS sequence"/>
</dbReference>
<sequence>MSDPTPTTLIVYCTCPDQTTAKQISETVVTRQLAACVNSIPGLQSTYVWQGAVQTDQEWLLMIKTTSARYPALETAIRSTHPYELPEIIAVEAALGLPDYLQWVHDTCSP</sequence>
<dbReference type="InterPro" id="IPR004323">
    <property type="entry name" value="Ion_tolerance_CutA"/>
</dbReference>
<protein>
    <submittedName>
        <fullName evidence="2">Divalent-cation tolerance protein CutA</fullName>
    </submittedName>
</protein>
<comment type="caution">
    <text evidence="2">The sequence shown here is derived from an EMBL/GenBank/DDBJ whole genome shotgun (WGS) entry which is preliminary data.</text>
</comment>
<keyword evidence="3" id="KW-1185">Reference proteome</keyword>
<evidence type="ECO:0000256" key="1">
    <source>
        <dbReference type="ARBA" id="ARBA00010169"/>
    </source>
</evidence>
<dbReference type="AlphaFoldDB" id="A0A363UJP2"/>
<dbReference type="PANTHER" id="PTHR23419:SF8">
    <property type="entry name" value="FI09726P"/>
    <property type="match status" value="1"/>
</dbReference>
<dbReference type="Gene3D" id="3.30.70.120">
    <property type="match status" value="1"/>
</dbReference>
<evidence type="ECO:0000313" key="2">
    <source>
        <dbReference type="EMBL" id="PWN55641.1"/>
    </source>
</evidence>
<proteinExistence type="inferred from homology"/>
<organism evidence="2 3">
    <name type="scientific">Abyssibacter profundi</name>
    <dbReference type="NCBI Taxonomy" id="2182787"/>
    <lineage>
        <taxon>Bacteria</taxon>
        <taxon>Pseudomonadati</taxon>
        <taxon>Pseudomonadota</taxon>
        <taxon>Gammaproteobacteria</taxon>
        <taxon>Chromatiales</taxon>
        <taxon>Oceanococcaceae</taxon>
        <taxon>Abyssibacter</taxon>
    </lineage>
</organism>
<dbReference type="PANTHER" id="PTHR23419">
    <property type="entry name" value="DIVALENT CATION TOLERANCE CUTA-RELATED"/>
    <property type="match status" value="1"/>
</dbReference>
<gene>
    <name evidence="2" type="ORF">DEH80_11075</name>
</gene>
<dbReference type="EMBL" id="QEQK01000009">
    <property type="protein sequence ID" value="PWN55641.1"/>
    <property type="molecule type" value="Genomic_DNA"/>
</dbReference>
<dbReference type="InterPro" id="IPR015867">
    <property type="entry name" value="N-reg_PII/ATP_PRibTrfase_C"/>
</dbReference>
<dbReference type="InterPro" id="IPR011322">
    <property type="entry name" value="N-reg_PII-like_a/b"/>
</dbReference>
<name>A0A363UJP2_9GAMM</name>
<dbReference type="SUPFAM" id="SSF54913">
    <property type="entry name" value="GlnB-like"/>
    <property type="match status" value="1"/>
</dbReference>
<reference evidence="2 3" key="1">
    <citation type="submission" date="2018-05" db="EMBL/GenBank/DDBJ databases">
        <title>Abyssibacter profundi OUC007T gen. nov., sp. nov, a marine bacterium isolated from seawater of the Mariana Trench.</title>
        <authorList>
            <person name="Zhou S."/>
        </authorList>
    </citation>
    <scope>NUCLEOTIDE SEQUENCE [LARGE SCALE GENOMIC DNA]</scope>
    <source>
        <strain evidence="2 3">OUC007</strain>
    </source>
</reference>
<dbReference type="RefSeq" id="WP_109720565.1">
    <property type="nucleotide sequence ID" value="NZ_QEQK01000009.1"/>
</dbReference>
<comment type="similarity">
    <text evidence="1">Belongs to the CutA family.</text>
</comment>
<dbReference type="OrthoDB" id="37622at2"/>
<dbReference type="GO" id="GO:0010038">
    <property type="term" value="P:response to metal ion"/>
    <property type="evidence" value="ECO:0007669"/>
    <property type="project" value="InterPro"/>
</dbReference>